<comment type="caution">
    <text evidence="6">The sequence shown here is derived from an EMBL/GenBank/DDBJ whole genome shotgun (WGS) entry which is preliminary data.</text>
</comment>
<name>A0A2S4M9D2_9HYPH</name>
<sequence length="332" mass="35988">MSEDTTMHLQASRRGFLGGAAALAAGATLPFAGAALAKAPLSNTQSGYFYRFMLGTAEVTVVSDGPLPLGDPGASFLGVPKETVYGMLENNFLAKDNVVLEQNVPIVNFGDRLVMFDTGMGFSKAFGPTTGRLLKSMAEAGIKPEDIDAIVISHAHIDHIGGISSQDGKPHFPNAQIYISQIDYDFWLDDARLGTPFKAFGEHARANLRPVKDRIVFFKDGQEFLPGVQAIAAPGHSPGHHIFRVASSGKSFAFLGDLTHHAILLTEKPRLEFAYDFDPKQAVESRVKLLTILADEKTPVMSYHFAWPGFGNLAKAGDGFRYYPAPMQMLRG</sequence>
<proteinExistence type="inferred from homology"/>
<evidence type="ECO:0000256" key="4">
    <source>
        <dbReference type="ARBA" id="ARBA00022833"/>
    </source>
</evidence>
<dbReference type="Proteomes" id="UP000236919">
    <property type="component" value="Unassembled WGS sequence"/>
</dbReference>
<organism evidence="6 7">
    <name type="scientific">Bosea psychrotolerans</name>
    <dbReference type="NCBI Taxonomy" id="1871628"/>
    <lineage>
        <taxon>Bacteria</taxon>
        <taxon>Pseudomonadati</taxon>
        <taxon>Pseudomonadota</taxon>
        <taxon>Alphaproteobacteria</taxon>
        <taxon>Hyphomicrobiales</taxon>
        <taxon>Boseaceae</taxon>
        <taxon>Bosea</taxon>
    </lineage>
</organism>
<dbReference type="InterPro" id="IPR001279">
    <property type="entry name" value="Metallo-B-lactamas"/>
</dbReference>
<dbReference type="PANTHER" id="PTHR42978:SF6">
    <property type="entry name" value="QUORUM-QUENCHING LACTONASE YTNP-RELATED"/>
    <property type="match status" value="1"/>
</dbReference>
<evidence type="ECO:0000259" key="5">
    <source>
        <dbReference type="SMART" id="SM00849"/>
    </source>
</evidence>
<dbReference type="GO" id="GO:0016787">
    <property type="term" value="F:hydrolase activity"/>
    <property type="evidence" value="ECO:0007669"/>
    <property type="project" value="UniProtKB-KW"/>
</dbReference>
<reference evidence="6 7" key="1">
    <citation type="submission" date="2018-01" db="EMBL/GenBank/DDBJ databases">
        <title>Genomic Encyclopedia of Type Strains, Phase III (KMG-III): the genomes of soil and plant-associated and newly described type strains.</title>
        <authorList>
            <person name="Whitman W."/>
        </authorList>
    </citation>
    <scope>NUCLEOTIDE SEQUENCE [LARGE SCALE GENOMIC DNA]</scope>
    <source>
        <strain evidence="6 7">1131</strain>
    </source>
</reference>
<dbReference type="CDD" id="cd07720">
    <property type="entry name" value="OPHC2-like_MBL-fold"/>
    <property type="match status" value="1"/>
</dbReference>
<dbReference type="SUPFAM" id="SSF56281">
    <property type="entry name" value="Metallo-hydrolase/oxidoreductase"/>
    <property type="match status" value="1"/>
</dbReference>
<dbReference type="InterPro" id="IPR006311">
    <property type="entry name" value="TAT_signal"/>
</dbReference>
<keyword evidence="4" id="KW-0862">Zinc</keyword>
<evidence type="ECO:0000313" key="6">
    <source>
        <dbReference type="EMBL" id="POR51373.1"/>
    </source>
</evidence>
<evidence type="ECO:0000256" key="1">
    <source>
        <dbReference type="ARBA" id="ARBA00007749"/>
    </source>
</evidence>
<evidence type="ECO:0000313" key="7">
    <source>
        <dbReference type="Proteomes" id="UP000236919"/>
    </source>
</evidence>
<keyword evidence="3 6" id="KW-0378">Hydrolase</keyword>
<dbReference type="AlphaFoldDB" id="A0A2S4M9D2"/>
<dbReference type="InterPro" id="IPR051013">
    <property type="entry name" value="MBL_superfamily_lactonases"/>
</dbReference>
<comment type="similarity">
    <text evidence="1">Belongs to the metallo-beta-lactamase superfamily.</text>
</comment>
<gene>
    <name evidence="6" type="ORF">CYD53_107156</name>
</gene>
<dbReference type="PANTHER" id="PTHR42978">
    <property type="entry name" value="QUORUM-QUENCHING LACTONASE YTNP-RELATED-RELATED"/>
    <property type="match status" value="1"/>
</dbReference>
<dbReference type="InterPro" id="IPR036866">
    <property type="entry name" value="RibonucZ/Hydroxyglut_hydro"/>
</dbReference>
<keyword evidence="7" id="KW-1185">Reference proteome</keyword>
<dbReference type="EMBL" id="PQFZ01000007">
    <property type="protein sequence ID" value="POR51373.1"/>
    <property type="molecule type" value="Genomic_DNA"/>
</dbReference>
<dbReference type="GO" id="GO:0046872">
    <property type="term" value="F:metal ion binding"/>
    <property type="evidence" value="ECO:0007669"/>
    <property type="project" value="UniProtKB-KW"/>
</dbReference>
<evidence type="ECO:0000256" key="2">
    <source>
        <dbReference type="ARBA" id="ARBA00022723"/>
    </source>
</evidence>
<dbReference type="Gene3D" id="3.60.15.10">
    <property type="entry name" value="Ribonuclease Z/Hydroxyacylglutathione hydrolase-like"/>
    <property type="match status" value="1"/>
</dbReference>
<protein>
    <submittedName>
        <fullName evidence="6">Glyoxylase-like metal-dependent hydrolase (Beta-lactamase superfamily II)</fullName>
    </submittedName>
</protein>
<dbReference type="PROSITE" id="PS51318">
    <property type="entry name" value="TAT"/>
    <property type="match status" value="1"/>
</dbReference>
<accession>A0A2S4M9D2</accession>
<keyword evidence="2" id="KW-0479">Metal-binding</keyword>
<dbReference type="Pfam" id="PF00753">
    <property type="entry name" value="Lactamase_B"/>
    <property type="match status" value="1"/>
</dbReference>
<feature type="domain" description="Metallo-beta-lactamase" evidence="5">
    <location>
        <begin position="101"/>
        <end position="304"/>
    </location>
</feature>
<evidence type="ECO:0000256" key="3">
    <source>
        <dbReference type="ARBA" id="ARBA00022801"/>
    </source>
</evidence>
<dbReference type="SMART" id="SM00849">
    <property type="entry name" value="Lactamase_B"/>
    <property type="match status" value="1"/>
</dbReference>